<dbReference type="Proteomes" id="UP000773462">
    <property type="component" value="Unassembled WGS sequence"/>
</dbReference>
<protein>
    <recommendedName>
        <fullName evidence="6">DUF4179 domain-containing protein</fullName>
    </recommendedName>
</protein>
<comment type="caution">
    <text evidence="4">The sequence shown here is derived from an EMBL/GenBank/DDBJ whole genome shotgun (WGS) entry which is preliminary data.</text>
</comment>
<reference evidence="4 5" key="1">
    <citation type="submission" date="2021-03" db="EMBL/GenBank/DDBJ databases">
        <title>Genomic Encyclopedia of Type Strains, Phase IV (KMG-IV): sequencing the most valuable type-strain genomes for metagenomic binning, comparative biology and taxonomic classification.</title>
        <authorList>
            <person name="Goeker M."/>
        </authorList>
    </citation>
    <scope>NUCLEOTIDE SEQUENCE [LARGE SCALE GENOMIC DNA]</scope>
    <source>
        <strain evidence="4 5">DSM 101953</strain>
    </source>
</reference>
<keyword evidence="1" id="KW-0812">Transmembrane</keyword>
<evidence type="ECO:0000313" key="4">
    <source>
        <dbReference type="EMBL" id="MBP2113956.1"/>
    </source>
</evidence>
<dbReference type="Pfam" id="PF18705">
    <property type="entry name" value="DUF5643"/>
    <property type="match status" value="1"/>
</dbReference>
<organism evidence="4 5">
    <name type="scientific">Paenibacillus silagei</name>
    <dbReference type="NCBI Taxonomy" id="1670801"/>
    <lineage>
        <taxon>Bacteria</taxon>
        <taxon>Bacillati</taxon>
        <taxon>Bacillota</taxon>
        <taxon>Bacilli</taxon>
        <taxon>Bacillales</taxon>
        <taxon>Paenibacillaceae</taxon>
        <taxon>Paenibacillus</taxon>
    </lineage>
</organism>
<sequence>MEQYQGRTRHPEMDAIEQNIRESIKPDLELSKIIMNKIGENEMSRVHRIRAANNTPGMLKKTAVAAAVAGVLGAGILGAGFVSPVMADTLKRIPGIGILYQGTSPQSVELAMSQGILSQPGLSVTHDGVTLKLTDLLYDGTRLSFQLEHEGGLDLSGEASMGQLIEPPVVLADGQKIKFTSGGFGDIPYQDNAYLGELSGDLNLPDAFTLTIQAKVKQVNEIFEFSAPVKIMDNAQVLTPNITKTEGSFSYTVEQLKVTPVSTRLVLSSQGEVPQSAEQTDDYHASMMYYELVDDQGNSIDPNQYGFYNSKPKTEYHLNELYPPFAATPKAITIKPYTLTVKNDDFSIVGQKHDSIGNFLPGRESKGTRTYLKNLETTITLQP</sequence>
<keyword evidence="1" id="KW-1133">Transmembrane helix</keyword>
<dbReference type="InterPro" id="IPR025436">
    <property type="entry name" value="DUF4179"/>
</dbReference>
<dbReference type="InterPro" id="IPR040680">
    <property type="entry name" value="DUF5643"/>
</dbReference>
<keyword evidence="1" id="KW-0472">Membrane</keyword>
<dbReference type="RefSeq" id="WP_209876238.1">
    <property type="nucleotide sequence ID" value="NZ_JAGGLV010000014.1"/>
</dbReference>
<proteinExistence type="predicted"/>
<evidence type="ECO:0000259" key="2">
    <source>
        <dbReference type="Pfam" id="PF13786"/>
    </source>
</evidence>
<feature type="transmembrane region" description="Helical" evidence="1">
    <location>
        <begin position="63"/>
        <end position="82"/>
    </location>
</feature>
<feature type="domain" description="DUF4179" evidence="2">
    <location>
        <begin position="60"/>
        <end position="148"/>
    </location>
</feature>
<evidence type="ECO:0008006" key="6">
    <source>
        <dbReference type="Google" id="ProtNLM"/>
    </source>
</evidence>
<accession>A0ABS4NV80</accession>
<dbReference type="Gene3D" id="2.60.40.1640">
    <property type="entry name" value="Conserved domain protein"/>
    <property type="match status" value="1"/>
</dbReference>
<feature type="domain" description="DUF5643" evidence="3">
    <location>
        <begin position="236"/>
        <end position="346"/>
    </location>
</feature>
<evidence type="ECO:0000313" key="5">
    <source>
        <dbReference type="Proteomes" id="UP000773462"/>
    </source>
</evidence>
<dbReference type="Pfam" id="PF13786">
    <property type="entry name" value="DUF4179"/>
    <property type="match status" value="1"/>
</dbReference>
<keyword evidence="5" id="KW-1185">Reference proteome</keyword>
<gene>
    <name evidence="4" type="ORF">J2Z70_004117</name>
</gene>
<evidence type="ECO:0000256" key="1">
    <source>
        <dbReference type="SAM" id="Phobius"/>
    </source>
</evidence>
<evidence type="ECO:0000259" key="3">
    <source>
        <dbReference type="Pfam" id="PF18705"/>
    </source>
</evidence>
<dbReference type="EMBL" id="JAGGLV010000014">
    <property type="protein sequence ID" value="MBP2113956.1"/>
    <property type="molecule type" value="Genomic_DNA"/>
</dbReference>
<name>A0ABS4NV80_9BACL</name>